<accession>A0A495IGA7</accession>
<dbReference type="OrthoDB" id="9151676at2"/>
<name>A0A495IGA7_9MICO</name>
<organism evidence="1 2">
    <name type="scientific">Frondihabitans australicus</name>
    <dbReference type="NCBI Taxonomy" id="386892"/>
    <lineage>
        <taxon>Bacteria</taxon>
        <taxon>Bacillati</taxon>
        <taxon>Actinomycetota</taxon>
        <taxon>Actinomycetes</taxon>
        <taxon>Micrococcales</taxon>
        <taxon>Microbacteriaceae</taxon>
        <taxon>Frondihabitans</taxon>
    </lineage>
</organism>
<evidence type="ECO:0000313" key="1">
    <source>
        <dbReference type="EMBL" id="RKR74779.1"/>
    </source>
</evidence>
<dbReference type="SUPFAM" id="SSF52266">
    <property type="entry name" value="SGNH hydrolase"/>
    <property type="match status" value="1"/>
</dbReference>
<dbReference type="Proteomes" id="UP000280008">
    <property type="component" value="Unassembled WGS sequence"/>
</dbReference>
<dbReference type="Gene3D" id="3.30.450.40">
    <property type="match status" value="1"/>
</dbReference>
<comment type="caution">
    <text evidence="1">The sequence shown here is derived from an EMBL/GenBank/DDBJ whole genome shotgun (WGS) entry which is preliminary data.</text>
</comment>
<dbReference type="PANTHER" id="PTHR43102">
    <property type="entry name" value="SLR1143 PROTEIN"/>
    <property type="match status" value="1"/>
</dbReference>
<dbReference type="SUPFAM" id="SSF55781">
    <property type="entry name" value="GAF domain-like"/>
    <property type="match status" value="1"/>
</dbReference>
<sequence>MIRTSLIPAARSVMRQRYRFLSSRAGLVARPDDSPAVSVPAPVSHRILVVGNDYAISWGVRLHALALPGQLARELALRTGFGADLDVVATPGMSIADALVSFEGHDLGVYDAVVVLTGVGDAFQLMPLRVWRQRVDQLTSALLETSSPTTTITLVGIQPASSINITRTKENGLVDRWAESLNEITRATLTGQDRLHFLPAPAAPESVLDDVDRLRFKSPVVYKAWAVNLARHLVPLLGTAHDALTPDDPGRMQMTGPLALRRRLAALEGLAIVDSSPEVGYTSIVRRARDLFGTEGAVFSLITDTRQWNKAKIGSASTEVPIEESFCATTIKSNGAFVVEDAWKDSRIRFDTEIRFYAGYPVSAPDGTPIGALCVFDGKPRDASTLETTYLRELALMITDQLAR</sequence>
<dbReference type="InterPro" id="IPR029016">
    <property type="entry name" value="GAF-like_dom_sf"/>
</dbReference>
<protein>
    <submittedName>
        <fullName evidence="1">GAF domain-containing protein</fullName>
    </submittedName>
</protein>
<gene>
    <name evidence="1" type="ORF">C8E83_1908</name>
</gene>
<dbReference type="PANTHER" id="PTHR43102:SF2">
    <property type="entry name" value="GAF DOMAIN-CONTAINING PROTEIN"/>
    <property type="match status" value="1"/>
</dbReference>
<keyword evidence="2" id="KW-1185">Reference proteome</keyword>
<evidence type="ECO:0000313" key="2">
    <source>
        <dbReference type="Proteomes" id="UP000280008"/>
    </source>
</evidence>
<proteinExistence type="predicted"/>
<reference evidence="1 2" key="1">
    <citation type="submission" date="2018-10" db="EMBL/GenBank/DDBJ databases">
        <title>Sequencing the genomes of 1000 actinobacteria strains.</title>
        <authorList>
            <person name="Klenk H.-P."/>
        </authorList>
    </citation>
    <scope>NUCLEOTIDE SEQUENCE [LARGE SCALE GENOMIC DNA]</scope>
    <source>
        <strain evidence="1 2">DSM 17894</strain>
    </source>
</reference>
<dbReference type="AlphaFoldDB" id="A0A495IGA7"/>
<dbReference type="EMBL" id="RBKS01000001">
    <property type="protein sequence ID" value="RKR74779.1"/>
    <property type="molecule type" value="Genomic_DNA"/>
</dbReference>